<evidence type="ECO:0000256" key="1">
    <source>
        <dbReference type="ARBA" id="ARBA00004173"/>
    </source>
</evidence>
<sequence>MTISTRGGPPKACSFTFQDLRIGISLAAVDIARTEVDMSHSRSTPSQRIGSSGFGQLIHTADNMGAEVISNPLNADFEIWLVHGLTGNRTDTWTHAGGNFWPQHLLVQDFPQARIISYGYNIDIPKFVSDWKIQKSDIVQDYGYSLAREIQSLRQDPTYGSSSCPIYFVPHSFGGLVVEQALLLCADPGQGFNAIADAAAGILFMGTPHSSSHLETWGKALRKLIMIEYDTIPDNNLRDLKNHSKALQYVEHNFQKQTKNGNLKNIKHFYFYEKKLLPTVGVPIVPQQSAVLKGDNSRAINANHLDMVRFKGKRDHGYSDFKEQLMRWVSPDAEFLKESSKKKNKSNMSSNISVNGPTFSGNIKGMVNANQNTTSGTQHVQNGPHSRQMHKHYYRDGQLESDAEDSSFEEDSSSMEEESGSSNASAMQESDDE</sequence>
<name>A0A3E2HMS7_SCYLI</name>
<reference evidence="8 9" key="1">
    <citation type="submission" date="2018-05" db="EMBL/GenBank/DDBJ databases">
        <title>Draft genome sequence of Scytalidium lignicola DSM 105466, a ubiquitous saprotrophic fungus.</title>
        <authorList>
            <person name="Buettner E."/>
            <person name="Gebauer A.M."/>
            <person name="Hofrichter M."/>
            <person name="Liers C."/>
            <person name="Kellner H."/>
        </authorList>
    </citation>
    <scope>NUCLEOTIDE SEQUENCE [LARGE SCALE GENOMIC DNA]</scope>
    <source>
        <strain evidence="8 9">DSM 105466</strain>
    </source>
</reference>
<dbReference type="GO" id="GO:0016020">
    <property type="term" value="C:membrane"/>
    <property type="evidence" value="ECO:0007669"/>
    <property type="project" value="UniProtKB-SubCell"/>
</dbReference>
<gene>
    <name evidence="8" type="ORF">B7463_g1879</name>
</gene>
<keyword evidence="4" id="KW-0256">Endoplasmic reticulum</keyword>
<evidence type="ECO:0000313" key="8">
    <source>
        <dbReference type="EMBL" id="RFU34502.1"/>
    </source>
</evidence>
<dbReference type="GO" id="GO:0005783">
    <property type="term" value="C:endoplasmic reticulum"/>
    <property type="evidence" value="ECO:0007669"/>
    <property type="project" value="UniProtKB-SubCell"/>
</dbReference>
<keyword evidence="9" id="KW-1185">Reference proteome</keyword>
<dbReference type="Gene3D" id="3.40.50.1820">
    <property type="entry name" value="alpha/beta hydrolase"/>
    <property type="match status" value="1"/>
</dbReference>
<dbReference type="GO" id="GO:0005739">
    <property type="term" value="C:mitochondrion"/>
    <property type="evidence" value="ECO:0007669"/>
    <property type="project" value="UniProtKB-SubCell"/>
</dbReference>
<feature type="non-terminal residue" evidence="8">
    <location>
        <position position="1"/>
    </location>
</feature>
<dbReference type="SUPFAM" id="SSF53474">
    <property type="entry name" value="alpha/beta-Hydrolases"/>
    <property type="match status" value="1"/>
</dbReference>
<feature type="compositionally biased region" description="Polar residues" evidence="7">
    <location>
        <begin position="368"/>
        <end position="385"/>
    </location>
</feature>
<evidence type="ECO:0000256" key="3">
    <source>
        <dbReference type="ARBA" id="ARBA00004370"/>
    </source>
</evidence>
<comment type="caution">
    <text evidence="8">The sequence shown here is derived from an EMBL/GenBank/DDBJ whole genome shotgun (WGS) entry which is preliminary data.</text>
</comment>
<evidence type="ECO:0000256" key="2">
    <source>
        <dbReference type="ARBA" id="ARBA00004240"/>
    </source>
</evidence>
<feature type="non-terminal residue" evidence="8">
    <location>
        <position position="433"/>
    </location>
</feature>
<feature type="region of interest" description="Disordered" evidence="7">
    <location>
        <begin position="338"/>
        <end position="433"/>
    </location>
</feature>
<accession>A0A3E2HMS7</accession>
<dbReference type="PANTHER" id="PTHR48182">
    <property type="entry name" value="PROTEIN SERAC1"/>
    <property type="match status" value="1"/>
</dbReference>
<feature type="compositionally biased region" description="Acidic residues" evidence="7">
    <location>
        <begin position="399"/>
        <end position="419"/>
    </location>
</feature>
<proteinExistence type="predicted"/>
<organism evidence="8 9">
    <name type="scientific">Scytalidium lignicola</name>
    <name type="common">Hyphomycete</name>
    <dbReference type="NCBI Taxonomy" id="5539"/>
    <lineage>
        <taxon>Eukaryota</taxon>
        <taxon>Fungi</taxon>
        <taxon>Dikarya</taxon>
        <taxon>Ascomycota</taxon>
        <taxon>Pezizomycotina</taxon>
        <taxon>Leotiomycetes</taxon>
        <taxon>Leotiomycetes incertae sedis</taxon>
        <taxon>Scytalidium</taxon>
    </lineage>
</organism>
<dbReference type="EMBL" id="NCSJ02000020">
    <property type="protein sequence ID" value="RFU34502.1"/>
    <property type="molecule type" value="Genomic_DNA"/>
</dbReference>
<evidence type="ECO:0000256" key="5">
    <source>
        <dbReference type="ARBA" id="ARBA00023128"/>
    </source>
</evidence>
<dbReference type="PANTHER" id="PTHR48182:SF2">
    <property type="entry name" value="PROTEIN SERAC1"/>
    <property type="match status" value="1"/>
</dbReference>
<dbReference type="AlphaFoldDB" id="A0A3E2HMS7"/>
<comment type="subcellular location">
    <subcellularLocation>
        <location evidence="2">Endoplasmic reticulum</location>
    </subcellularLocation>
    <subcellularLocation>
        <location evidence="3">Membrane</location>
    </subcellularLocation>
    <subcellularLocation>
        <location evidence="1">Mitochondrion</location>
    </subcellularLocation>
</comment>
<dbReference type="OrthoDB" id="427518at2759"/>
<dbReference type="InterPro" id="IPR052374">
    <property type="entry name" value="SERAC1"/>
</dbReference>
<protein>
    <recommendedName>
        <fullName evidence="10">DUF676 domain-containing protein</fullName>
    </recommendedName>
</protein>
<keyword evidence="5" id="KW-0496">Mitochondrion</keyword>
<evidence type="ECO:0000256" key="4">
    <source>
        <dbReference type="ARBA" id="ARBA00022824"/>
    </source>
</evidence>
<evidence type="ECO:0000313" key="9">
    <source>
        <dbReference type="Proteomes" id="UP000258309"/>
    </source>
</evidence>
<evidence type="ECO:0000256" key="7">
    <source>
        <dbReference type="SAM" id="MobiDB-lite"/>
    </source>
</evidence>
<dbReference type="Proteomes" id="UP000258309">
    <property type="component" value="Unassembled WGS sequence"/>
</dbReference>
<evidence type="ECO:0008006" key="10">
    <source>
        <dbReference type="Google" id="ProtNLM"/>
    </source>
</evidence>
<keyword evidence="6" id="KW-0472">Membrane</keyword>
<dbReference type="InterPro" id="IPR029058">
    <property type="entry name" value="AB_hydrolase_fold"/>
</dbReference>
<dbReference type="OMA" id="WATEEEN"/>
<feature type="compositionally biased region" description="Low complexity" evidence="7">
    <location>
        <begin position="346"/>
        <end position="355"/>
    </location>
</feature>
<evidence type="ECO:0000256" key="6">
    <source>
        <dbReference type="ARBA" id="ARBA00023136"/>
    </source>
</evidence>